<proteinExistence type="predicted"/>
<name>A0ACB0Z4P6_MELEN</name>
<keyword evidence="2" id="KW-1185">Reference proteome</keyword>
<comment type="caution">
    <text evidence="1">The sequence shown here is derived from an EMBL/GenBank/DDBJ whole genome shotgun (WGS) entry which is preliminary data.</text>
</comment>
<sequence>MNSLPIEAKLDVLKFLDFNQLYSFKQTNFYFLNLINKYKEELALIKFNTFSITDEDRELTSFKIIEIESGIFDIFLNEHILKKWQAALDKSIPLFLHDFESNKKFIVCLQKTLYRVDDINPHYRLLNLPNFPKNIEEMIVIRCWLEQLFNCSFTYAYFSLVVFNPEMIDLLFDNDKTIATQFHIRRPYLTAGNNIFESVFKLVLNHFSVFLSPTITFKDDISEQHIDILLNIIVNEGKKLSKIYLGCSKFITLHDLIVKYVATSADCSKMVAFIVLDYFSFPNFKLDARAENVEITKINDLETTSYQIANIYNPGVKFLIQNSDTLTFIERM</sequence>
<dbReference type="Proteomes" id="UP001497535">
    <property type="component" value="Unassembled WGS sequence"/>
</dbReference>
<evidence type="ECO:0000313" key="1">
    <source>
        <dbReference type="EMBL" id="CAK5073568.1"/>
    </source>
</evidence>
<gene>
    <name evidence="1" type="ORF">MENTE1834_LOCUS20252</name>
</gene>
<reference evidence="1" key="1">
    <citation type="submission" date="2023-11" db="EMBL/GenBank/DDBJ databases">
        <authorList>
            <person name="Poullet M."/>
        </authorList>
    </citation>
    <scope>NUCLEOTIDE SEQUENCE</scope>
    <source>
        <strain evidence="1">E1834</strain>
    </source>
</reference>
<protein>
    <submittedName>
        <fullName evidence="1">Uncharacterized protein</fullName>
    </submittedName>
</protein>
<organism evidence="1 2">
    <name type="scientific">Meloidogyne enterolobii</name>
    <name type="common">Root-knot nematode worm</name>
    <name type="synonym">Meloidogyne mayaguensis</name>
    <dbReference type="NCBI Taxonomy" id="390850"/>
    <lineage>
        <taxon>Eukaryota</taxon>
        <taxon>Metazoa</taxon>
        <taxon>Ecdysozoa</taxon>
        <taxon>Nematoda</taxon>
        <taxon>Chromadorea</taxon>
        <taxon>Rhabditida</taxon>
        <taxon>Tylenchina</taxon>
        <taxon>Tylenchomorpha</taxon>
        <taxon>Tylenchoidea</taxon>
        <taxon>Meloidogynidae</taxon>
        <taxon>Meloidogyninae</taxon>
        <taxon>Meloidogyne</taxon>
    </lineage>
</organism>
<accession>A0ACB0Z4P6</accession>
<evidence type="ECO:0000313" key="2">
    <source>
        <dbReference type="Proteomes" id="UP001497535"/>
    </source>
</evidence>
<dbReference type="EMBL" id="CAVMJV010000024">
    <property type="protein sequence ID" value="CAK5073568.1"/>
    <property type="molecule type" value="Genomic_DNA"/>
</dbReference>